<protein>
    <submittedName>
        <fullName evidence="2">Uncharacterized protein</fullName>
    </submittedName>
</protein>
<evidence type="ECO:0000313" key="2">
    <source>
        <dbReference type="EMBL" id="OWZ11420.1"/>
    </source>
</evidence>
<organism evidence="2 3">
    <name type="scientific">Phytophthora megakarya</name>
    <dbReference type="NCBI Taxonomy" id="4795"/>
    <lineage>
        <taxon>Eukaryota</taxon>
        <taxon>Sar</taxon>
        <taxon>Stramenopiles</taxon>
        <taxon>Oomycota</taxon>
        <taxon>Peronosporomycetes</taxon>
        <taxon>Peronosporales</taxon>
        <taxon>Peronosporaceae</taxon>
        <taxon>Phytophthora</taxon>
    </lineage>
</organism>
<dbReference type="OrthoDB" id="113059at2759"/>
<keyword evidence="3" id="KW-1185">Reference proteome</keyword>
<evidence type="ECO:0000313" key="3">
    <source>
        <dbReference type="Proteomes" id="UP000198211"/>
    </source>
</evidence>
<feature type="region of interest" description="Disordered" evidence="1">
    <location>
        <begin position="1"/>
        <end position="20"/>
    </location>
</feature>
<accession>A0A225W3I8</accession>
<dbReference type="EMBL" id="NBNE01002129">
    <property type="protein sequence ID" value="OWZ11420.1"/>
    <property type="molecule type" value="Genomic_DNA"/>
</dbReference>
<comment type="caution">
    <text evidence="2">The sequence shown here is derived from an EMBL/GenBank/DDBJ whole genome shotgun (WGS) entry which is preliminary data.</text>
</comment>
<dbReference type="Proteomes" id="UP000198211">
    <property type="component" value="Unassembled WGS sequence"/>
</dbReference>
<reference evidence="3" key="1">
    <citation type="submission" date="2017-03" db="EMBL/GenBank/DDBJ databases">
        <title>Phytopthora megakarya and P. palmivora, two closely related causual agents of cacao black pod achieved similar genome size and gene model numbers by different mechanisms.</title>
        <authorList>
            <person name="Ali S."/>
            <person name="Shao J."/>
            <person name="Larry D.J."/>
            <person name="Kronmiller B."/>
            <person name="Shen D."/>
            <person name="Strem M.D."/>
            <person name="Melnick R.L."/>
            <person name="Guiltinan M.J."/>
            <person name="Tyler B.M."/>
            <person name="Meinhardt L.W."/>
            <person name="Bailey B.A."/>
        </authorList>
    </citation>
    <scope>NUCLEOTIDE SEQUENCE [LARGE SCALE GENOMIC DNA]</scope>
    <source>
        <strain evidence="3">zdho120</strain>
    </source>
</reference>
<evidence type="ECO:0000256" key="1">
    <source>
        <dbReference type="SAM" id="MobiDB-lite"/>
    </source>
</evidence>
<name>A0A225W3I8_9STRA</name>
<dbReference type="AlphaFoldDB" id="A0A225W3I8"/>
<proteinExistence type="predicted"/>
<sequence length="100" mass="10658">MAHECWRSYPHPTRRGLAGAQLPPIFDGSAGMGSSHRGLIPRAAEHPYNTTYAPCNHDAPLFVPFSMTRQAVISGIVVNQSLADTDLVASWIDAVSAVAG</sequence>
<gene>
    <name evidence="2" type="ORF">PHMEG_00015559</name>
</gene>